<evidence type="ECO:0000259" key="8">
    <source>
        <dbReference type="Pfam" id="PF04039"/>
    </source>
</evidence>
<keyword evidence="10" id="KW-1185">Reference proteome</keyword>
<evidence type="ECO:0000256" key="3">
    <source>
        <dbReference type="ARBA" id="ARBA00022475"/>
    </source>
</evidence>
<dbReference type="AlphaFoldDB" id="A0A098QVT0"/>
<keyword evidence="6 7" id="KW-0472">Membrane</keyword>
<feature type="transmembrane region" description="Helical" evidence="7">
    <location>
        <begin position="66"/>
        <end position="93"/>
    </location>
</feature>
<comment type="subcellular location">
    <subcellularLocation>
        <location evidence="1">Cell membrane</location>
        <topology evidence="1">Multi-pass membrane protein</topology>
    </subcellularLocation>
</comment>
<name>A0A098QVT0_9SPIO</name>
<sequence length="136" mass="13897">MRTALIEVVTGKLGPIVLLFGVYVMLYGHLSPGGGFQGGVVIASGVVFLSLGGRQGASTRLTEPRVLAGLEAGAFFILVLAGLSGSILAQGFFSNFISGLGLPDVAFIVFLNTVIGLKVGAGIGFMSIAMLGRVHD</sequence>
<organism evidence="9 10">
    <name type="scientific">Spirochaeta lutea</name>
    <dbReference type="NCBI Taxonomy" id="1480694"/>
    <lineage>
        <taxon>Bacteria</taxon>
        <taxon>Pseudomonadati</taxon>
        <taxon>Spirochaetota</taxon>
        <taxon>Spirochaetia</taxon>
        <taxon>Spirochaetales</taxon>
        <taxon>Spirochaetaceae</taxon>
        <taxon>Spirochaeta</taxon>
    </lineage>
</organism>
<dbReference type="Pfam" id="PF04039">
    <property type="entry name" value="MnhB"/>
    <property type="match status" value="1"/>
</dbReference>
<feature type="domain" description="Na+/H+ antiporter MnhB subunit-related protein" evidence="8">
    <location>
        <begin position="6"/>
        <end position="123"/>
    </location>
</feature>
<evidence type="ECO:0000256" key="6">
    <source>
        <dbReference type="ARBA" id="ARBA00023136"/>
    </source>
</evidence>
<comment type="similarity">
    <text evidence="2">Belongs to the CPA3 antiporters (TC 2.A.63) subunit B family.</text>
</comment>
<evidence type="ECO:0000313" key="9">
    <source>
        <dbReference type="EMBL" id="KGE71681.1"/>
    </source>
</evidence>
<gene>
    <name evidence="9" type="ORF">DC28_10490</name>
</gene>
<protein>
    <recommendedName>
        <fullName evidence="8">Na+/H+ antiporter MnhB subunit-related protein domain-containing protein</fullName>
    </recommendedName>
</protein>
<dbReference type="PANTHER" id="PTHR33932">
    <property type="entry name" value="NA(+)/H(+) ANTIPORTER SUBUNIT B"/>
    <property type="match status" value="1"/>
</dbReference>
<dbReference type="eggNOG" id="COG2111">
    <property type="taxonomic scope" value="Bacteria"/>
</dbReference>
<evidence type="ECO:0000313" key="10">
    <source>
        <dbReference type="Proteomes" id="UP000029692"/>
    </source>
</evidence>
<dbReference type="InterPro" id="IPR007182">
    <property type="entry name" value="MnhB"/>
</dbReference>
<evidence type="ECO:0000256" key="4">
    <source>
        <dbReference type="ARBA" id="ARBA00022692"/>
    </source>
</evidence>
<reference evidence="9 10" key="1">
    <citation type="submission" date="2014-05" db="EMBL/GenBank/DDBJ databases">
        <title>De novo Genome Sequence of Spirocheata sp.</title>
        <authorList>
            <person name="Shivani Y."/>
            <person name="Subhash Y."/>
            <person name="Tushar L."/>
            <person name="Sasikala C."/>
            <person name="Ramana C.V."/>
        </authorList>
    </citation>
    <scope>NUCLEOTIDE SEQUENCE [LARGE SCALE GENOMIC DNA]</scope>
    <source>
        <strain evidence="9 10">JC230</strain>
    </source>
</reference>
<dbReference type="GO" id="GO:0005886">
    <property type="term" value="C:plasma membrane"/>
    <property type="evidence" value="ECO:0007669"/>
    <property type="project" value="UniProtKB-SubCell"/>
</dbReference>
<evidence type="ECO:0000256" key="7">
    <source>
        <dbReference type="SAM" id="Phobius"/>
    </source>
</evidence>
<dbReference type="PANTHER" id="PTHR33932:SF4">
    <property type="entry name" value="NA(+)_H(+) ANTIPORTER SUBUNIT B"/>
    <property type="match status" value="1"/>
</dbReference>
<feature type="transmembrane region" description="Helical" evidence="7">
    <location>
        <begin position="12"/>
        <end position="30"/>
    </location>
</feature>
<evidence type="ECO:0000256" key="2">
    <source>
        <dbReference type="ARBA" id="ARBA00009425"/>
    </source>
</evidence>
<feature type="transmembrane region" description="Helical" evidence="7">
    <location>
        <begin position="105"/>
        <end position="131"/>
    </location>
</feature>
<keyword evidence="5 7" id="KW-1133">Transmembrane helix</keyword>
<keyword evidence="3" id="KW-1003">Cell membrane</keyword>
<evidence type="ECO:0000256" key="1">
    <source>
        <dbReference type="ARBA" id="ARBA00004651"/>
    </source>
</evidence>
<dbReference type="Proteomes" id="UP000029692">
    <property type="component" value="Unassembled WGS sequence"/>
</dbReference>
<dbReference type="InterPro" id="IPR050622">
    <property type="entry name" value="CPA3_antiporter_subunitB"/>
</dbReference>
<dbReference type="EMBL" id="JNUP01000065">
    <property type="protein sequence ID" value="KGE71681.1"/>
    <property type="molecule type" value="Genomic_DNA"/>
</dbReference>
<proteinExistence type="inferred from homology"/>
<feature type="transmembrane region" description="Helical" evidence="7">
    <location>
        <begin position="36"/>
        <end position="54"/>
    </location>
</feature>
<dbReference type="STRING" id="1480694.DC28_10490"/>
<accession>A0A098QVT0</accession>
<comment type="caution">
    <text evidence="9">The sequence shown here is derived from an EMBL/GenBank/DDBJ whole genome shotgun (WGS) entry which is preliminary data.</text>
</comment>
<keyword evidence="4 7" id="KW-0812">Transmembrane</keyword>
<evidence type="ECO:0000256" key="5">
    <source>
        <dbReference type="ARBA" id="ARBA00022989"/>
    </source>
</evidence>